<evidence type="ECO:0000313" key="2">
    <source>
        <dbReference type="Proteomes" id="UP000053676"/>
    </source>
</evidence>
<evidence type="ECO:0000313" key="1">
    <source>
        <dbReference type="EMBL" id="ETN84262.1"/>
    </source>
</evidence>
<organism evidence="1 2">
    <name type="scientific">Necator americanus</name>
    <name type="common">Human hookworm</name>
    <dbReference type="NCBI Taxonomy" id="51031"/>
    <lineage>
        <taxon>Eukaryota</taxon>
        <taxon>Metazoa</taxon>
        <taxon>Ecdysozoa</taxon>
        <taxon>Nematoda</taxon>
        <taxon>Chromadorea</taxon>
        <taxon>Rhabditida</taxon>
        <taxon>Rhabditina</taxon>
        <taxon>Rhabditomorpha</taxon>
        <taxon>Strongyloidea</taxon>
        <taxon>Ancylostomatidae</taxon>
        <taxon>Bunostominae</taxon>
        <taxon>Necator</taxon>
    </lineage>
</organism>
<dbReference type="AlphaFoldDB" id="W2TT95"/>
<keyword evidence="2" id="KW-1185">Reference proteome</keyword>
<sequence>MHFYMELFHMEECKDMAHPSQTGIKSTLLTTMTLDVKRRITSLAREEARRNLTSASNGLELRKIITTIEQQRRQAHQRTNTVGKNILVKARTSKKNWKKNLKRSASETNATLFVKKGQSSKDHTERQSATFAWMRVNYKEIIKFPTDCNAYNRSDDTTASIY</sequence>
<proteinExistence type="predicted"/>
<accession>W2TT95</accession>
<protein>
    <submittedName>
        <fullName evidence="1">Uncharacterized protein</fullName>
    </submittedName>
</protein>
<dbReference type="EMBL" id="KI657975">
    <property type="protein sequence ID" value="ETN84262.1"/>
    <property type="molecule type" value="Genomic_DNA"/>
</dbReference>
<dbReference type="KEGG" id="nai:NECAME_06950"/>
<gene>
    <name evidence="1" type="ORF">NECAME_06950</name>
</gene>
<name>W2TT95_NECAM</name>
<dbReference type="Proteomes" id="UP000053676">
    <property type="component" value="Unassembled WGS sequence"/>
</dbReference>
<reference evidence="2" key="1">
    <citation type="journal article" date="2014" name="Nat. Genet.">
        <title>Genome of the human hookworm Necator americanus.</title>
        <authorList>
            <person name="Tang Y.T."/>
            <person name="Gao X."/>
            <person name="Rosa B.A."/>
            <person name="Abubucker S."/>
            <person name="Hallsworth-Pepin K."/>
            <person name="Martin J."/>
            <person name="Tyagi R."/>
            <person name="Heizer E."/>
            <person name="Zhang X."/>
            <person name="Bhonagiri-Palsikar V."/>
            <person name="Minx P."/>
            <person name="Warren W.C."/>
            <person name="Wang Q."/>
            <person name="Zhan B."/>
            <person name="Hotez P.J."/>
            <person name="Sternberg P.W."/>
            <person name="Dougall A."/>
            <person name="Gaze S.T."/>
            <person name="Mulvenna J."/>
            <person name="Sotillo J."/>
            <person name="Ranganathan S."/>
            <person name="Rabelo E.M."/>
            <person name="Wilson R.K."/>
            <person name="Felgner P.L."/>
            <person name="Bethony J."/>
            <person name="Hawdon J.M."/>
            <person name="Gasser R.B."/>
            <person name="Loukas A."/>
            <person name="Mitreva M."/>
        </authorList>
    </citation>
    <scope>NUCLEOTIDE SEQUENCE [LARGE SCALE GENOMIC DNA]</scope>
</reference>